<dbReference type="InterPro" id="IPR026082">
    <property type="entry name" value="ABCA"/>
</dbReference>
<evidence type="ECO:0000256" key="7">
    <source>
        <dbReference type="SAM" id="MobiDB-lite"/>
    </source>
</evidence>
<dbReference type="WBParaSite" id="TREG1_2110.1">
    <property type="protein sequence ID" value="TREG1_2110.1"/>
    <property type="gene ID" value="TREG1_2110"/>
</dbReference>
<evidence type="ECO:0000259" key="9">
    <source>
        <dbReference type="PROSITE" id="PS50893"/>
    </source>
</evidence>
<dbReference type="CDD" id="cd03263">
    <property type="entry name" value="ABC_subfamily_A"/>
    <property type="match status" value="2"/>
</dbReference>
<feature type="transmembrane region" description="Helical" evidence="8">
    <location>
        <begin position="1166"/>
        <end position="1189"/>
    </location>
</feature>
<keyword evidence="3" id="KW-0547">Nucleotide-binding</keyword>
<dbReference type="Gene3D" id="3.40.50.300">
    <property type="entry name" value="P-loop containing nucleotide triphosphate hydrolases"/>
    <property type="match status" value="2"/>
</dbReference>
<dbReference type="PANTHER" id="PTHR19229:SF250">
    <property type="entry name" value="ABC TRANSPORTER DOMAIN-CONTAINING PROTEIN-RELATED"/>
    <property type="match status" value="1"/>
</dbReference>
<feature type="transmembrane region" description="Helical" evidence="8">
    <location>
        <begin position="25"/>
        <end position="44"/>
    </location>
</feature>
<dbReference type="GO" id="GO:0005319">
    <property type="term" value="F:lipid transporter activity"/>
    <property type="evidence" value="ECO:0007669"/>
    <property type="project" value="TreeGrafter"/>
</dbReference>
<feature type="transmembrane region" description="Helical" evidence="8">
    <location>
        <begin position="1393"/>
        <end position="1414"/>
    </location>
</feature>
<evidence type="ECO:0000256" key="8">
    <source>
        <dbReference type="SAM" id="Phobius"/>
    </source>
</evidence>
<feature type="region of interest" description="Disordered" evidence="7">
    <location>
        <begin position="1760"/>
        <end position="1780"/>
    </location>
</feature>
<dbReference type="GO" id="GO:0005524">
    <property type="term" value="F:ATP binding"/>
    <property type="evidence" value="ECO:0007669"/>
    <property type="project" value="UniProtKB-KW"/>
</dbReference>
<name>A0AA85J9F7_TRIRE</name>
<keyword evidence="6 8" id="KW-0472">Membrane</keyword>
<feature type="transmembrane region" description="Helical" evidence="8">
    <location>
        <begin position="1256"/>
        <end position="1275"/>
    </location>
</feature>
<dbReference type="GO" id="GO:0016020">
    <property type="term" value="C:membrane"/>
    <property type="evidence" value="ECO:0007669"/>
    <property type="project" value="UniProtKB-SubCell"/>
</dbReference>
<evidence type="ECO:0000256" key="1">
    <source>
        <dbReference type="ARBA" id="ARBA00004141"/>
    </source>
</evidence>
<keyword evidence="4" id="KW-0067">ATP-binding</keyword>
<feature type="transmembrane region" description="Helical" evidence="8">
    <location>
        <begin position="310"/>
        <end position="330"/>
    </location>
</feature>
<dbReference type="InterPro" id="IPR056264">
    <property type="entry name" value="R2_ABCA1-4-like"/>
</dbReference>
<feature type="transmembrane region" description="Helical" evidence="8">
    <location>
        <begin position="1322"/>
        <end position="1344"/>
    </location>
</feature>
<feature type="transmembrane region" description="Helical" evidence="8">
    <location>
        <begin position="367"/>
        <end position="388"/>
    </location>
</feature>
<comment type="subcellular location">
    <subcellularLocation>
        <location evidence="1">Membrane</location>
        <topology evidence="1">Multi-pass membrane protein</topology>
    </subcellularLocation>
</comment>
<dbReference type="GO" id="GO:0016887">
    <property type="term" value="F:ATP hydrolysis activity"/>
    <property type="evidence" value="ECO:0007669"/>
    <property type="project" value="InterPro"/>
</dbReference>
<accession>A0AA85J9F7</accession>
<evidence type="ECO:0000313" key="11">
    <source>
        <dbReference type="WBParaSite" id="TREG1_2110.1"/>
    </source>
</evidence>
<dbReference type="InterPro" id="IPR003593">
    <property type="entry name" value="AAA+_ATPase"/>
</dbReference>
<protein>
    <recommendedName>
        <fullName evidence="9">ABC transporter domain-containing protein</fullName>
    </recommendedName>
</protein>
<reference evidence="11" key="2">
    <citation type="submission" date="2023-11" db="UniProtKB">
        <authorList>
            <consortium name="WormBaseParasite"/>
        </authorList>
    </citation>
    <scope>IDENTIFICATION</scope>
</reference>
<feature type="transmembrane region" description="Helical" evidence="8">
    <location>
        <begin position="229"/>
        <end position="249"/>
    </location>
</feature>
<feature type="domain" description="ABC transporter" evidence="9">
    <location>
        <begin position="1486"/>
        <end position="1725"/>
    </location>
</feature>
<keyword evidence="10" id="KW-1185">Reference proteome</keyword>
<keyword evidence="2 8" id="KW-0812">Transmembrane</keyword>
<dbReference type="SUPFAM" id="SSF52540">
    <property type="entry name" value="P-loop containing nucleoside triphosphate hydrolases"/>
    <property type="match status" value="2"/>
</dbReference>
<dbReference type="InterPro" id="IPR003439">
    <property type="entry name" value="ABC_transporter-like_ATP-bd"/>
</dbReference>
<evidence type="ECO:0000256" key="5">
    <source>
        <dbReference type="ARBA" id="ARBA00022989"/>
    </source>
</evidence>
<sequence>MRSYNPYKFFWVAKKNLLLFFRSPFQATFVFVVPVLLICILVFVRSKAPREAVTEPVKWPGFDIGNVLAPSYKYLAFAPNVTLYHQIMLSVSISTNLQLIGFKSEEEAVDFFTSRDTRVNKTIGVVVFDSPPTLSVVNYTIRLHSDNQWNTKFLFPLFLTVGPRSNDISASPPNYKDAFLPLQYAIDRAIVNLNCKVNDTFNRLKVTMKRMPFPPYINDGFIVIIQKELAVLLILGFIFPTLHSVRLVLVEKQRRMKEMLKVLGLGESAYWISWLLTNLFIFVLIGLSLSLLLCLKLSENGPILRLSNPFLIFLLLMLYGISVSAFGFALSTFFNSAHTGVALVCTVLIIISLPYPILEEHYNELNLFTKLVACLLPSLAMGFTGLLIGRFESAGLGLQFSSFFTPASPEDNFSVSLVCLMYIFDTIFYLLITYYKSVVWPGKYGIPKPWYFIFPCQNLRKHQDLTVKVSVDNINNDNNNQQTDNLMKNALQTTELPSASHVANISDNYKIMEENVIQQGGSDSTGGDRLLLSTTCEPSQSGSVLTGGDDIAVRQCPSSSQNSDDDYFEREPIGLQVGIAIQQLRKVYSSKQSTVVALSGLTMNIHEGQITVLLGHNGAGKTTTLSILTGMLPPTSGTAYVCGQNILQDIQSVREKIGFCSQHDVLYDTLTVEEHLYLSARLKAVPNSIIKQQVDSTLAKVYLLHKRKKYAKTLSGGMKRRLSIGMALVGDSKVLILDEPTSGLDPEARRQVWDILQAERPYRAILVTTHYMDEADHLGDRIAIMAGGELKCFGSPLFLKAKYGAGYLLSVIKQSSCSPDHVLKQVKQYIPNAVVRSDYGEEIRLLLPLESIDQFAKLFQHLEVNRANLGILNFGVSVTTMGEVFHRVSEQVTTKDSAKVETCCKQKSTKSKLLDVYDENDPTDAVRSSFDPVDLHIDQNRSFQVFLQQFHALIIKRYIFTKRNIVFFLSQIAVPIGFTLFALYTFRRLLSLQSEPEPRLLLSLDPYGDNGLLVSYSNEVEGEVEHRIASQFIDSYAGQFNRKQVKLIEFNKTTGDYEDNLLKEIAIPDLYKYRTKSIIGLVVDTKSTLRDIILSVRAYFQGEACHASPVSLNAVGNGLLRYFTSYQQEICPGLKVGDTPPQIHVANQPLPMTEEERSSELNQFRALILVTFAAFPLASNLLFSASYLASTFGYFPIHEAVTKAKHLQFISGVKLVSYWLSIYAWDICLFSLSIIGILVCFALFNLEQFAVGERFHLLVILFILFMWAVLPQVYLLSRLFRSPTSGLVWLTAINVFTGSIGLILIGLLSIPAIHQQTVGIYLMYFWMAISPSFCLAHGIFALFVNYQFRQICDSLFVDIMCHLERQGPCCLKTCDPFCAYWTKNELSYELGGIGVHLTALLAHGFLYIIFILLLDSSTGRYLKTCLTRVYRRCRCPYSNSESLMLSENDDLISEENVSLVEDIDVRQHRHLVESLPLSRLKEQSSLALCRVSKAYGAINLCRNQLKRPAVDRVSLAILPSECFGLLGANGAGKTTIFRMITGDLEPSFGQIIVAGYDMNKNLRKAQQSLGYCPQFDALLPYLTGYETLQLFGRLRGIKEKILTSQIDNLLYDLKLTKIANHLVSHYSGGERRKLSVAVALVGGTPIVCLDEPTTGVDPVSRKCIWNLLMHYRCQGRTVVLSSHSMEECEALCSRVSIFVNGRIKCLGTCQHLKTRFGHGYSLHIQVMIPTVNTTGLSVNTNSQSSIVSTTSTSILRSRNSTAGVEKSMELNQTAPPPPPTTTTELMIEAVENVSNFIRREFPDARLVDQHQGVLQYHLPTDEHNQICLSRLFHLMETNKAHLGLVNYSISQTTLEQIFIDLTKLQEEPPVSPVVVGQQ</sequence>
<dbReference type="GO" id="GO:0140359">
    <property type="term" value="F:ABC-type transporter activity"/>
    <property type="evidence" value="ECO:0007669"/>
    <property type="project" value="InterPro"/>
</dbReference>
<keyword evidence="5 8" id="KW-1133">Transmembrane helix</keyword>
<dbReference type="FunFam" id="3.40.50.300:FF:000933">
    <property type="entry name" value="ABC transporter A family member 7"/>
    <property type="match status" value="1"/>
</dbReference>
<feature type="domain" description="ABC transporter" evidence="9">
    <location>
        <begin position="579"/>
        <end position="812"/>
    </location>
</feature>
<dbReference type="FunFam" id="3.40.50.300:FF:002470">
    <property type="entry name" value="ABC transporter, putative"/>
    <property type="match status" value="1"/>
</dbReference>
<feature type="transmembrane region" description="Helical" evidence="8">
    <location>
        <begin position="965"/>
        <end position="986"/>
    </location>
</feature>
<dbReference type="Pfam" id="PF12698">
    <property type="entry name" value="ABC2_membrane_3"/>
    <property type="match status" value="2"/>
</dbReference>
<dbReference type="Pfam" id="PF23321">
    <property type="entry name" value="R1_ABCA1"/>
    <property type="match status" value="1"/>
</dbReference>
<proteinExistence type="predicted"/>
<dbReference type="PANTHER" id="PTHR19229">
    <property type="entry name" value="ATP-BINDING CASSETTE TRANSPORTER SUBFAMILY A ABCA"/>
    <property type="match status" value="1"/>
</dbReference>
<evidence type="ECO:0000256" key="6">
    <source>
        <dbReference type="ARBA" id="ARBA00023136"/>
    </source>
</evidence>
<feature type="transmembrane region" description="Helical" evidence="8">
    <location>
        <begin position="413"/>
        <end position="435"/>
    </location>
</feature>
<evidence type="ECO:0000313" key="10">
    <source>
        <dbReference type="Proteomes" id="UP000050795"/>
    </source>
</evidence>
<feature type="transmembrane region" description="Helical" evidence="8">
    <location>
        <begin position="336"/>
        <end position="355"/>
    </location>
</feature>
<dbReference type="PROSITE" id="PS00211">
    <property type="entry name" value="ABC_TRANSPORTER_1"/>
    <property type="match status" value="2"/>
</dbReference>
<feature type="transmembrane region" description="Helical" evidence="8">
    <location>
        <begin position="1287"/>
        <end position="1310"/>
    </location>
</feature>
<dbReference type="SMART" id="SM00382">
    <property type="entry name" value="AAA"/>
    <property type="match status" value="2"/>
</dbReference>
<feature type="transmembrane region" description="Helical" evidence="8">
    <location>
        <begin position="1222"/>
        <end position="1244"/>
    </location>
</feature>
<dbReference type="InterPro" id="IPR017871">
    <property type="entry name" value="ABC_transporter-like_CS"/>
</dbReference>
<evidence type="ECO:0000256" key="3">
    <source>
        <dbReference type="ARBA" id="ARBA00022741"/>
    </source>
</evidence>
<evidence type="ECO:0000256" key="4">
    <source>
        <dbReference type="ARBA" id="ARBA00022840"/>
    </source>
</evidence>
<reference evidence="10" key="1">
    <citation type="submission" date="2022-06" db="EMBL/GenBank/DDBJ databases">
        <authorList>
            <person name="Berger JAMES D."/>
            <person name="Berger JAMES D."/>
        </authorList>
    </citation>
    <scope>NUCLEOTIDE SEQUENCE [LARGE SCALE GENOMIC DNA]</scope>
</reference>
<dbReference type="Proteomes" id="UP000050795">
    <property type="component" value="Unassembled WGS sequence"/>
</dbReference>
<dbReference type="InterPro" id="IPR027417">
    <property type="entry name" value="P-loop_NTPase"/>
</dbReference>
<dbReference type="InterPro" id="IPR013525">
    <property type="entry name" value="ABC2_TM"/>
</dbReference>
<dbReference type="Pfam" id="PF00005">
    <property type="entry name" value="ABC_tran"/>
    <property type="match status" value="2"/>
</dbReference>
<feature type="transmembrane region" description="Helical" evidence="8">
    <location>
        <begin position="269"/>
        <end position="298"/>
    </location>
</feature>
<organism evidence="10 11">
    <name type="scientific">Trichobilharzia regenti</name>
    <name type="common">Nasal bird schistosome</name>
    <dbReference type="NCBI Taxonomy" id="157069"/>
    <lineage>
        <taxon>Eukaryota</taxon>
        <taxon>Metazoa</taxon>
        <taxon>Spiralia</taxon>
        <taxon>Lophotrochozoa</taxon>
        <taxon>Platyhelminthes</taxon>
        <taxon>Trematoda</taxon>
        <taxon>Digenea</taxon>
        <taxon>Strigeidida</taxon>
        <taxon>Schistosomatoidea</taxon>
        <taxon>Schistosomatidae</taxon>
        <taxon>Trichobilharzia</taxon>
    </lineage>
</organism>
<evidence type="ECO:0000256" key="2">
    <source>
        <dbReference type="ARBA" id="ARBA00022692"/>
    </source>
</evidence>
<dbReference type="PROSITE" id="PS50893">
    <property type="entry name" value="ABC_TRANSPORTER_2"/>
    <property type="match status" value="2"/>
</dbReference>